<evidence type="ECO:0000256" key="6">
    <source>
        <dbReference type="SAM" id="Phobius"/>
    </source>
</evidence>
<feature type="domain" description="Citrate transporter-like" evidence="7">
    <location>
        <begin position="16"/>
        <end position="133"/>
    </location>
</feature>
<dbReference type="GO" id="GO:0016020">
    <property type="term" value="C:membrane"/>
    <property type="evidence" value="ECO:0007669"/>
    <property type="project" value="UniProtKB-SubCell"/>
</dbReference>
<gene>
    <name evidence="8" type="ORF">S06H3_13974</name>
</gene>
<evidence type="ECO:0000256" key="2">
    <source>
        <dbReference type="ARBA" id="ARBA00022448"/>
    </source>
</evidence>
<name>X1NEW9_9ZZZZ</name>
<accession>X1NEW9</accession>
<dbReference type="EMBL" id="BARV01006827">
    <property type="protein sequence ID" value="GAI17214.1"/>
    <property type="molecule type" value="Genomic_DNA"/>
</dbReference>
<comment type="caution">
    <text evidence="8">The sequence shown here is derived from an EMBL/GenBank/DDBJ whole genome shotgun (WGS) entry which is preliminary data.</text>
</comment>
<dbReference type="GO" id="GO:0055085">
    <property type="term" value="P:transmembrane transport"/>
    <property type="evidence" value="ECO:0007669"/>
    <property type="project" value="InterPro"/>
</dbReference>
<reference evidence="8" key="1">
    <citation type="journal article" date="2014" name="Front. Microbiol.">
        <title>High frequency of phylogenetically diverse reductive dehalogenase-homologous genes in deep subseafloor sedimentary metagenomes.</title>
        <authorList>
            <person name="Kawai M."/>
            <person name="Futagami T."/>
            <person name="Toyoda A."/>
            <person name="Takaki Y."/>
            <person name="Nishi S."/>
            <person name="Hori S."/>
            <person name="Arai W."/>
            <person name="Tsubouchi T."/>
            <person name="Morono Y."/>
            <person name="Uchiyama I."/>
            <person name="Ito T."/>
            <person name="Fujiyama A."/>
            <person name="Inagaki F."/>
            <person name="Takami H."/>
        </authorList>
    </citation>
    <scope>NUCLEOTIDE SEQUENCE</scope>
    <source>
        <strain evidence="8">Expedition CK06-06</strain>
    </source>
</reference>
<evidence type="ECO:0000259" key="7">
    <source>
        <dbReference type="Pfam" id="PF03600"/>
    </source>
</evidence>
<dbReference type="Pfam" id="PF03600">
    <property type="entry name" value="CitMHS"/>
    <property type="match status" value="1"/>
</dbReference>
<keyword evidence="3 6" id="KW-0812">Transmembrane</keyword>
<evidence type="ECO:0000256" key="1">
    <source>
        <dbReference type="ARBA" id="ARBA00004141"/>
    </source>
</evidence>
<comment type="subcellular location">
    <subcellularLocation>
        <location evidence="1">Membrane</location>
        <topology evidence="1">Multi-pass membrane protein</topology>
    </subcellularLocation>
</comment>
<evidence type="ECO:0000256" key="3">
    <source>
        <dbReference type="ARBA" id="ARBA00022692"/>
    </source>
</evidence>
<feature type="transmembrane region" description="Helical" evidence="6">
    <location>
        <begin position="84"/>
        <end position="107"/>
    </location>
</feature>
<feature type="transmembrane region" description="Helical" evidence="6">
    <location>
        <begin position="27"/>
        <end position="46"/>
    </location>
</feature>
<organism evidence="8">
    <name type="scientific">marine sediment metagenome</name>
    <dbReference type="NCBI Taxonomy" id="412755"/>
    <lineage>
        <taxon>unclassified sequences</taxon>
        <taxon>metagenomes</taxon>
        <taxon>ecological metagenomes</taxon>
    </lineage>
</organism>
<proteinExistence type="predicted"/>
<dbReference type="AlphaFoldDB" id="X1NEW9"/>
<feature type="transmembrane region" description="Helical" evidence="6">
    <location>
        <begin position="114"/>
        <end position="132"/>
    </location>
</feature>
<feature type="transmembrane region" description="Helical" evidence="6">
    <location>
        <begin position="6"/>
        <end position="22"/>
    </location>
</feature>
<evidence type="ECO:0000256" key="4">
    <source>
        <dbReference type="ARBA" id="ARBA00022989"/>
    </source>
</evidence>
<dbReference type="InterPro" id="IPR004680">
    <property type="entry name" value="Cit_transptr-like_dom"/>
</dbReference>
<keyword evidence="5 6" id="KW-0472">Membrane</keyword>
<evidence type="ECO:0000256" key="5">
    <source>
        <dbReference type="ARBA" id="ARBA00023136"/>
    </source>
</evidence>
<protein>
    <recommendedName>
        <fullName evidence="7">Citrate transporter-like domain-containing protein</fullName>
    </recommendedName>
</protein>
<keyword evidence="2" id="KW-0813">Transport</keyword>
<keyword evidence="4 6" id="KW-1133">Transmembrane helix</keyword>
<sequence length="133" mass="14548">MVISQILAIIVFAAMFIAIVIGKVHRVIPAVIGAALTIVVVFLITLQSTEAVFNVLSLGQMGELHFWFPGEQHVESHGVNWQTIIFIGGMMVMVEGLGAVGFFRWICLYTARLVGCRVIPILIAFMLLSGFLS</sequence>
<feature type="non-terminal residue" evidence="8">
    <location>
        <position position="133"/>
    </location>
</feature>
<evidence type="ECO:0000313" key="8">
    <source>
        <dbReference type="EMBL" id="GAI17214.1"/>
    </source>
</evidence>